<proteinExistence type="predicted"/>
<comment type="caution">
    <text evidence="2">The sequence shown here is derived from an EMBL/GenBank/DDBJ whole genome shotgun (WGS) entry which is preliminary data.</text>
</comment>
<dbReference type="AlphaFoldDB" id="A0A2W4WRZ1"/>
<dbReference type="EMBL" id="QBML01000002">
    <property type="protein sequence ID" value="PZO44599.1"/>
    <property type="molecule type" value="Genomic_DNA"/>
</dbReference>
<protein>
    <submittedName>
        <fullName evidence="2">Uncharacterized protein</fullName>
    </submittedName>
</protein>
<dbReference type="InterPro" id="IPR048028">
    <property type="entry name" value="Psb34-like"/>
</dbReference>
<evidence type="ECO:0000256" key="1">
    <source>
        <dbReference type="SAM" id="Phobius"/>
    </source>
</evidence>
<accession>A0A2W4WRZ1</accession>
<name>A0A2W4WRZ1_9CYAN</name>
<sequence length="83" mass="9345">MTEQTSKARTAFTRDDRGILNNWAIEPKMYFDDKVDKKVDKQVNEKGEEQGEARFGITNGRLAMIGITLLVLTMIGITLRAIA</sequence>
<reference evidence="2 3" key="1">
    <citation type="submission" date="2018-04" db="EMBL/GenBank/DDBJ databases">
        <authorList>
            <person name="Go L.Y."/>
            <person name="Mitchell J.A."/>
        </authorList>
    </citation>
    <scope>NUCLEOTIDE SEQUENCE [LARGE SCALE GENOMIC DNA]</scope>
    <source>
        <strain evidence="2">ULC066bin1</strain>
    </source>
</reference>
<evidence type="ECO:0000313" key="2">
    <source>
        <dbReference type="EMBL" id="PZO44599.1"/>
    </source>
</evidence>
<dbReference type="Pfam" id="PF26394">
    <property type="entry name" value="Psb34"/>
    <property type="match status" value="1"/>
</dbReference>
<keyword evidence="1" id="KW-1133">Transmembrane helix</keyword>
<feature type="transmembrane region" description="Helical" evidence="1">
    <location>
        <begin position="62"/>
        <end position="82"/>
    </location>
</feature>
<keyword evidence="1" id="KW-0472">Membrane</keyword>
<dbReference type="Proteomes" id="UP000249467">
    <property type="component" value="Unassembled WGS sequence"/>
</dbReference>
<evidence type="ECO:0000313" key="3">
    <source>
        <dbReference type="Proteomes" id="UP000249467"/>
    </source>
</evidence>
<keyword evidence="1" id="KW-0812">Transmembrane</keyword>
<organism evidence="2 3">
    <name type="scientific">Pseudanabaena frigida</name>
    <dbReference type="NCBI Taxonomy" id="945775"/>
    <lineage>
        <taxon>Bacteria</taxon>
        <taxon>Bacillati</taxon>
        <taxon>Cyanobacteriota</taxon>
        <taxon>Cyanophyceae</taxon>
        <taxon>Pseudanabaenales</taxon>
        <taxon>Pseudanabaenaceae</taxon>
        <taxon>Pseudanabaena</taxon>
    </lineage>
</organism>
<gene>
    <name evidence="2" type="ORF">DCF19_02310</name>
</gene>
<reference evidence="2 3" key="2">
    <citation type="submission" date="2018-06" db="EMBL/GenBank/DDBJ databases">
        <title>Metagenomic assembly of (sub)arctic Cyanobacteria and their associated microbiome from non-axenic cultures.</title>
        <authorList>
            <person name="Baurain D."/>
        </authorList>
    </citation>
    <scope>NUCLEOTIDE SEQUENCE [LARGE SCALE GENOMIC DNA]</scope>
    <source>
        <strain evidence="2">ULC066bin1</strain>
    </source>
</reference>